<dbReference type="InterPro" id="IPR050796">
    <property type="entry name" value="SCF_F-box_component"/>
</dbReference>
<dbReference type="InterPro" id="IPR036047">
    <property type="entry name" value="F-box-like_dom_sf"/>
</dbReference>
<keyword evidence="3" id="KW-1185">Reference proteome</keyword>
<dbReference type="Pfam" id="PF07734">
    <property type="entry name" value="FBA_1"/>
    <property type="match status" value="1"/>
</dbReference>
<dbReference type="EMBL" id="NKXS01004000">
    <property type="protein sequence ID" value="PIN07735.1"/>
    <property type="molecule type" value="Genomic_DNA"/>
</dbReference>
<evidence type="ECO:0000313" key="2">
    <source>
        <dbReference type="EMBL" id="PIN07735.1"/>
    </source>
</evidence>
<dbReference type="Gene3D" id="1.20.1280.50">
    <property type="match status" value="1"/>
</dbReference>
<dbReference type="InterPro" id="IPR006527">
    <property type="entry name" value="F-box-assoc_dom_typ1"/>
</dbReference>
<dbReference type="Proteomes" id="UP000231279">
    <property type="component" value="Unassembled WGS sequence"/>
</dbReference>
<proteinExistence type="predicted"/>
<dbReference type="PANTHER" id="PTHR31672">
    <property type="entry name" value="BNACNNG10540D PROTEIN"/>
    <property type="match status" value="1"/>
</dbReference>
<accession>A0A2G9GR94</accession>
<dbReference type="SMART" id="SM00256">
    <property type="entry name" value="FBOX"/>
    <property type="match status" value="1"/>
</dbReference>
<reference evidence="3" key="1">
    <citation type="journal article" date="2018" name="Gigascience">
        <title>Genome assembly of the Pink Ipe (Handroanthus impetiginosus, Bignoniaceae), a highly valued, ecologically keystone Neotropical timber forest tree.</title>
        <authorList>
            <person name="Silva-Junior O.B."/>
            <person name="Grattapaglia D."/>
            <person name="Novaes E."/>
            <person name="Collevatti R.G."/>
        </authorList>
    </citation>
    <scope>NUCLEOTIDE SEQUENCE [LARGE SCALE GENOMIC DNA]</scope>
    <source>
        <strain evidence="3">cv. UFG-1</strain>
    </source>
</reference>
<sequence>MKLSTDLVSEIFFRLECKDIVSCRGVCRAWYNFLSDPNFSINYTRYSSFTTLLTIPPYSCYSDYFYLIHVTTNGEFIRRSIKPKIPRTLDRNLIVYLIDSCNGLALLQLRTCYNYDHARVFKAVYLCNLLLGGALEAHILTFGEDDKWRKVEDSLTFLSNFTHGASFNGTYHWVAEDKIVGRVCTFDFGEEKFGRIPKPHDLLYLSCKMEITVLNNHLCLVEFVSSCGDMTIWTMKKYGVAESWSKDIVLRCWIPYTSFHGRCPLEMLPNGDILFLKYGSRGLLYFSRKTKLCIEVPFGDADPVLYRSCVTAYAPTFYALVEDVNGQIH</sequence>
<dbReference type="NCBIfam" id="TIGR01640">
    <property type="entry name" value="F_box_assoc_1"/>
    <property type="match status" value="1"/>
</dbReference>
<dbReference type="InterPro" id="IPR001810">
    <property type="entry name" value="F-box_dom"/>
</dbReference>
<dbReference type="SUPFAM" id="SSF81383">
    <property type="entry name" value="F-box domain"/>
    <property type="match status" value="1"/>
</dbReference>
<gene>
    <name evidence="2" type="ORF">CDL12_19698</name>
</gene>
<protein>
    <recommendedName>
        <fullName evidence="1">F-box domain-containing protein</fullName>
    </recommendedName>
</protein>
<comment type="caution">
    <text evidence="2">The sequence shown here is derived from an EMBL/GenBank/DDBJ whole genome shotgun (WGS) entry which is preliminary data.</text>
</comment>
<organism evidence="2 3">
    <name type="scientific">Handroanthus impetiginosus</name>
    <dbReference type="NCBI Taxonomy" id="429701"/>
    <lineage>
        <taxon>Eukaryota</taxon>
        <taxon>Viridiplantae</taxon>
        <taxon>Streptophyta</taxon>
        <taxon>Embryophyta</taxon>
        <taxon>Tracheophyta</taxon>
        <taxon>Spermatophyta</taxon>
        <taxon>Magnoliopsida</taxon>
        <taxon>eudicotyledons</taxon>
        <taxon>Gunneridae</taxon>
        <taxon>Pentapetalae</taxon>
        <taxon>asterids</taxon>
        <taxon>lamiids</taxon>
        <taxon>Lamiales</taxon>
        <taxon>Bignoniaceae</taxon>
        <taxon>Crescentiina</taxon>
        <taxon>Tabebuia alliance</taxon>
        <taxon>Handroanthus</taxon>
    </lineage>
</organism>
<evidence type="ECO:0000313" key="3">
    <source>
        <dbReference type="Proteomes" id="UP000231279"/>
    </source>
</evidence>
<dbReference type="AlphaFoldDB" id="A0A2G9GR94"/>
<feature type="domain" description="F-box" evidence="1">
    <location>
        <begin position="3"/>
        <end position="43"/>
    </location>
</feature>
<dbReference type="OrthoDB" id="1621815at2759"/>
<dbReference type="InterPro" id="IPR017451">
    <property type="entry name" value="F-box-assoc_interact_dom"/>
</dbReference>
<name>A0A2G9GR94_9LAMI</name>
<evidence type="ECO:0000259" key="1">
    <source>
        <dbReference type="SMART" id="SM00256"/>
    </source>
</evidence>
<dbReference type="Pfam" id="PF00646">
    <property type="entry name" value="F-box"/>
    <property type="match status" value="1"/>
</dbReference>